<evidence type="ECO:0000256" key="6">
    <source>
        <dbReference type="SAM" id="Phobius"/>
    </source>
</evidence>
<accession>A0A2T0LTM8</accession>
<dbReference type="AlphaFoldDB" id="A0A2T0LTM8"/>
<name>A0A2T0LTM8_9PSEU</name>
<dbReference type="PANTHER" id="PTHR14948">
    <property type="entry name" value="NG5"/>
    <property type="match status" value="1"/>
</dbReference>
<organism evidence="7 8">
    <name type="scientific">Prauserella shujinwangii</name>
    <dbReference type="NCBI Taxonomy" id="1453103"/>
    <lineage>
        <taxon>Bacteria</taxon>
        <taxon>Bacillati</taxon>
        <taxon>Actinomycetota</taxon>
        <taxon>Actinomycetes</taxon>
        <taxon>Pseudonocardiales</taxon>
        <taxon>Pseudonocardiaceae</taxon>
        <taxon>Prauserella</taxon>
    </lineage>
</organism>
<evidence type="ECO:0000256" key="1">
    <source>
        <dbReference type="ARBA" id="ARBA00004370"/>
    </source>
</evidence>
<keyword evidence="2 6" id="KW-0812">Transmembrane</keyword>
<evidence type="ECO:0000256" key="2">
    <source>
        <dbReference type="ARBA" id="ARBA00022692"/>
    </source>
</evidence>
<dbReference type="Proteomes" id="UP000238362">
    <property type="component" value="Unassembled WGS sequence"/>
</dbReference>
<evidence type="ECO:0000256" key="4">
    <source>
        <dbReference type="ARBA" id="ARBA00023136"/>
    </source>
</evidence>
<proteinExistence type="predicted"/>
<dbReference type="PANTHER" id="PTHR14948:SF25">
    <property type="entry name" value="DUF4190 DOMAIN-CONTAINING PROTEIN"/>
    <property type="match status" value="1"/>
</dbReference>
<dbReference type="InterPro" id="IPR007593">
    <property type="entry name" value="CD225/Dispanin_fam"/>
</dbReference>
<evidence type="ECO:0000256" key="3">
    <source>
        <dbReference type="ARBA" id="ARBA00022989"/>
    </source>
</evidence>
<feature type="transmembrane region" description="Helical" evidence="6">
    <location>
        <begin position="87"/>
        <end position="105"/>
    </location>
</feature>
<comment type="subcellular location">
    <subcellularLocation>
        <location evidence="1">Membrane</location>
    </subcellularLocation>
</comment>
<gene>
    <name evidence="7" type="ORF">B0I33_106197</name>
</gene>
<dbReference type="EMBL" id="PVNH01000006">
    <property type="protein sequence ID" value="PRX47098.1"/>
    <property type="molecule type" value="Genomic_DNA"/>
</dbReference>
<dbReference type="InterPro" id="IPR051423">
    <property type="entry name" value="CD225/Dispanin"/>
</dbReference>
<feature type="transmembrane region" description="Helical" evidence="6">
    <location>
        <begin position="132"/>
        <end position="158"/>
    </location>
</feature>
<protein>
    <submittedName>
        <fullName evidence="7">Interferon-induced transmembrane protein</fullName>
    </submittedName>
</protein>
<sequence length="170" mass="18412">MTNPYGQQQQQPYGQQPQQFGQPPQFGQPQQPYGTPSGGMPAAPYGQPVQPGQPGQPQYPQYGQQAPFGQPYGQPGAVGQDIPDYKGWAIGCIFLFWILAIFAIMKSNEVNTYKMQGNLAAAQDASRQTRTLCLIATIIGAISWAIAVIMIIVAIVAANEAVDTLNSYNY</sequence>
<feature type="region of interest" description="Disordered" evidence="5">
    <location>
        <begin position="1"/>
        <end position="73"/>
    </location>
</feature>
<feature type="compositionally biased region" description="Low complexity" evidence="5">
    <location>
        <begin position="41"/>
        <end position="73"/>
    </location>
</feature>
<dbReference type="GO" id="GO:0016020">
    <property type="term" value="C:membrane"/>
    <property type="evidence" value="ECO:0007669"/>
    <property type="project" value="UniProtKB-SubCell"/>
</dbReference>
<evidence type="ECO:0000256" key="5">
    <source>
        <dbReference type="SAM" id="MobiDB-lite"/>
    </source>
</evidence>
<keyword evidence="8" id="KW-1185">Reference proteome</keyword>
<reference evidence="7 8" key="1">
    <citation type="submission" date="2018-03" db="EMBL/GenBank/DDBJ databases">
        <title>Genomic Encyclopedia of Type Strains, Phase III (KMG-III): the genomes of soil and plant-associated and newly described type strains.</title>
        <authorList>
            <person name="Whitman W."/>
        </authorList>
    </citation>
    <scope>NUCLEOTIDE SEQUENCE [LARGE SCALE GENOMIC DNA]</scope>
    <source>
        <strain evidence="7 8">CGMCC 4.7125</strain>
    </source>
</reference>
<evidence type="ECO:0000313" key="7">
    <source>
        <dbReference type="EMBL" id="PRX47098.1"/>
    </source>
</evidence>
<evidence type="ECO:0000313" key="8">
    <source>
        <dbReference type="Proteomes" id="UP000238362"/>
    </source>
</evidence>
<comment type="caution">
    <text evidence="7">The sequence shown here is derived from an EMBL/GenBank/DDBJ whole genome shotgun (WGS) entry which is preliminary data.</text>
</comment>
<dbReference type="OrthoDB" id="9815705at2"/>
<dbReference type="RefSeq" id="WP_106179631.1">
    <property type="nucleotide sequence ID" value="NZ_PVNH01000006.1"/>
</dbReference>
<keyword evidence="4 6" id="KW-0472">Membrane</keyword>
<keyword evidence="3 6" id="KW-1133">Transmembrane helix</keyword>
<feature type="compositionally biased region" description="Low complexity" evidence="5">
    <location>
        <begin position="1"/>
        <end position="34"/>
    </location>
</feature>
<dbReference type="Pfam" id="PF04505">
    <property type="entry name" value="CD225"/>
    <property type="match status" value="1"/>
</dbReference>